<reference evidence="1" key="2">
    <citation type="journal article" date="2015" name="Fish Shellfish Immunol.">
        <title>Early steps in the European eel (Anguilla anguilla)-Vibrio vulnificus interaction in the gills: Role of the RtxA13 toxin.</title>
        <authorList>
            <person name="Callol A."/>
            <person name="Pajuelo D."/>
            <person name="Ebbesson L."/>
            <person name="Teles M."/>
            <person name="MacKenzie S."/>
            <person name="Amaro C."/>
        </authorList>
    </citation>
    <scope>NUCLEOTIDE SEQUENCE</scope>
</reference>
<name>A0A0E9VAP5_ANGAN</name>
<protein>
    <submittedName>
        <fullName evidence="1">Uncharacterized protein</fullName>
    </submittedName>
</protein>
<sequence>MRNFSRSDTWLYPILLRPFGKAWLLDLPKYWRHGVVPKLVMPRSVIMFDMNRD</sequence>
<evidence type="ECO:0000313" key="1">
    <source>
        <dbReference type="EMBL" id="JAH74535.1"/>
    </source>
</evidence>
<proteinExistence type="predicted"/>
<accession>A0A0E9VAP5</accession>
<dbReference type="AlphaFoldDB" id="A0A0E9VAP5"/>
<reference evidence="1" key="1">
    <citation type="submission" date="2014-11" db="EMBL/GenBank/DDBJ databases">
        <authorList>
            <person name="Amaro Gonzalez C."/>
        </authorList>
    </citation>
    <scope>NUCLEOTIDE SEQUENCE</scope>
</reference>
<organism evidence="1">
    <name type="scientific">Anguilla anguilla</name>
    <name type="common">European freshwater eel</name>
    <name type="synonym">Muraena anguilla</name>
    <dbReference type="NCBI Taxonomy" id="7936"/>
    <lineage>
        <taxon>Eukaryota</taxon>
        <taxon>Metazoa</taxon>
        <taxon>Chordata</taxon>
        <taxon>Craniata</taxon>
        <taxon>Vertebrata</taxon>
        <taxon>Euteleostomi</taxon>
        <taxon>Actinopterygii</taxon>
        <taxon>Neopterygii</taxon>
        <taxon>Teleostei</taxon>
        <taxon>Anguilliformes</taxon>
        <taxon>Anguillidae</taxon>
        <taxon>Anguilla</taxon>
    </lineage>
</organism>
<dbReference type="EMBL" id="GBXM01034042">
    <property type="protein sequence ID" value="JAH74535.1"/>
    <property type="molecule type" value="Transcribed_RNA"/>
</dbReference>